<gene>
    <name evidence="2" type="ORF">LTR36_007336</name>
</gene>
<name>A0AAV9JA26_9PEZI</name>
<comment type="caution">
    <text evidence="2">The sequence shown here is derived from an EMBL/GenBank/DDBJ whole genome shotgun (WGS) entry which is preliminary data.</text>
</comment>
<protein>
    <submittedName>
        <fullName evidence="2">Uncharacterized protein</fullName>
    </submittedName>
</protein>
<dbReference type="AlphaFoldDB" id="A0AAV9JA26"/>
<evidence type="ECO:0000256" key="1">
    <source>
        <dbReference type="SAM" id="MobiDB-lite"/>
    </source>
</evidence>
<accession>A0AAV9JA26</accession>
<organism evidence="2 3">
    <name type="scientific">Oleoguttula mirabilis</name>
    <dbReference type="NCBI Taxonomy" id="1507867"/>
    <lineage>
        <taxon>Eukaryota</taxon>
        <taxon>Fungi</taxon>
        <taxon>Dikarya</taxon>
        <taxon>Ascomycota</taxon>
        <taxon>Pezizomycotina</taxon>
        <taxon>Dothideomycetes</taxon>
        <taxon>Dothideomycetidae</taxon>
        <taxon>Mycosphaerellales</taxon>
        <taxon>Teratosphaeriaceae</taxon>
        <taxon>Oleoguttula</taxon>
    </lineage>
</organism>
<feature type="region of interest" description="Disordered" evidence="1">
    <location>
        <begin position="160"/>
        <end position="182"/>
    </location>
</feature>
<dbReference type="EMBL" id="JAVFHQ010000048">
    <property type="protein sequence ID" value="KAK4541804.1"/>
    <property type="molecule type" value="Genomic_DNA"/>
</dbReference>
<evidence type="ECO:0000313" key="2">
    <source>
        <dbReference type="EMBL" id="KAK4541804.1"/>
    </source>
</evidence>
<feature type="compositionally biased region" description="Polar residues" evidence="1">
    <location>
        <begin position="168"/>
        <end position="182"/>
    </location>
</feature>
<evidence type="ECO:0000313" key="3">
    <source>
        <dbReference type="Proteomes" id="UP001324427"/>
    </source>
</evidence>
<dbReference type="Proteomes" id="UP001324427">
    <property type="component" value="Unassembled WGS sequence"/>
</dbReference>
<sequence length="516" mass="55853">MSYLSNEEYSVLEEHNRTIQDVQTPRAALAQTVPTYGTRLEGFHGLGPPFAPQEGVRFGHEAPRNSLSMNGPTVPIVIGGISTGPNAGSYYDLQTGFLGQAQVPFLLRDPCRLPPFAAAPCASDCKPAPEYTPSHLRAQPQDLKYTTPGNMHSVTYKTHPDGEEVETSHNTPVDQRSGGPATTQMQVEEAFRGFHGGMMDDRDLPLPAQTEAGVFGRVQSLHQAAVQALASFQQASTGLSTAPTNKLIDQWQLARPPHLAVPPDDRILRSQQRLASPWAAPAVAIATAATPLRPPTPPGKKRMTNGHLRTVGYNGELDSAISVTARLPQCEIGAVELLVFFPHQTQWPKAILRLLGNDWTIEDIAKAQLHGRGARSSEGCHRRRATLRQQKLAGGRIQSGIADWTEKKYGGVIAITNYDAAGYTPRPQDAASLYNAKLVHVAGGVVNWPVGQDRGVVTQAIEYAVRNNRTDVTTVDIPRLAQVQGFAMPTEAAGTQWDQLGRVRMLNAIKAAGTYA</sequence>
<reference evidence="2 3" key="1">
    <citation type="submission" date="2021-11" db="EMBL/GenBank/DDBJ databases">
        <title>Black yeast isolated from Biological Soil Crust.</title>
        <authorList>
            <person name="Kurbessoian T."/>
        </authorList>
    </citation>
    <scope>NUCLEOTIDE SEQUENCE [LARGE SCALE GENOMIC DNA]</scope>
    <source>
        <strain evidence="2 3">CCFEE 5522</strain>
    </source>
</reference>
<proteinExistence type="predicted"/>
<keyword evidence="3" id="KW-1185">Reference proteome</keyword>